<sequence length="191" mass="20761">MKKVILSVVAVLAFAFTNAQETKETVKLGVKAGANYDWLSTGAASVYDLRPEVGYHAGLVAEFKFCDAFSIQPEALYSFSKYSFDGNGNTSGNEIEISEIAVPVIAKFYLVKGLSLELGPQASVIVKTKLTGEDAEANFRKYNIAAATGLAYDFNMGAFIQARYTYNFLDLQHGANGNNRFGIQASVGYKF</sequence>
<evidence type="ECO:0000259" key="2">
    <source>
        <dbReference type="Pfam" id="PF13568"/>
    </source>
</evidence>
<dbReference type="KEGG" id="fcm:BIW12_06135"/>
<dbReference type="OrthoDB" id="947434at2"/>
<proteinExistence type="predicted"/>
<feature type="chain" id="PRO_5009444214" description="Outer membrane protein beta-barrel domain-containing protein" evidence="1">
    <location>
        <begin position="20"/>
        <end position="191"/>
    </location>
</feature>
<dbReference type="Proteomes" id="UP000178198">
    <property type="component" value="Chromosome"/>
</dbReference>
<gene>
    <name evidence="3" type="ORF">BIW12_06135</name>
</gene>
<name>A0A1D9P8Z9_9FLAO</name>
<feature type="signal peptide" evidence="1">
    <location>
        <begin position="1"/>
        <end position="19"/>
    </location>
</feature>
<dbReference type="STRING" id="1306519.BIW12_06135"/>
<reference evidence="3 4" key="1">
    <citation type="submission" date="2016-10" db="EMBL/GenBank/DDBJ databases">
        <title>Complete Genome Sequence of Flavobacterium sp. PK15.</title>
        <authorList>
            <person name="Ekwe A."/>
            <person name="Kim S.B."/>
        </authorList>
    </citation>
    <scope>NUCLEOTIDE SEQUENCE [LARGE SCALE GENOMIC DNA]</scope>
    <source>
        <strain evidence="3 4">PK15</strain>
    </source>
</reference>
<organism evidence="3 4">
    <name type="scientific">Flavobacterium commune</name>
    <dbReference type="NCBI Taxonomy" id="1306519"/>
    <lineage>
        <taxon>Bacteria</taxon>
        <taxon>Pseudomonadati</taxon>
        <taxon>Bacteroidota</taxon>
        <taxon>Flavobacteriia</taxon>
        <taxon>Flavobacteriales</taxon>
        <taxon>Flavobacteriaceae</taxon>
        <taxon>Flavobacterium</taxon>
    </lineage>
</organism>
<accession>A0A1D9P8Z9</accession>
<evidence type="ECO:0000313" key="3">
    <source>
        <dbReference type="EMBL" id="AOZ99048.1"/>
    </source>
</evidence>
<protein>
    <recommendedName>
        <fullName evidence="2">Outer membrane protein beta-barrel domain-containing protein</fullName>
    </recommendedName>
</protein>
<dbReference type="RefSeq" id="WP_071184293.1">
    <property type="nucleotide sequence ID" value="NZ_CP017774.1"/>
</dbReference>
<dbReference type="Pfam" id="PF13568">
    <property type="entry name" value="OMP_b-brl_2"/>
    <property type="match status" value="1"/>
</dbReference>
<keyword evidence="4" id="KW-1185">Reference proteome</keyword>
<evidence type="ECO:0000256" key="1">
    <source>
        <dbReference type="SAM" id="SignalP"/>
    </source>
</evidence>
<dbReference type="EMBL" id="CP017774">
    <property type="protein sequence ID" value="AOZ99048.1"/>
    <property type="molecule type" value="Genomic_DNA"/>
</dbReference>
<feature type="domain" description="Outer membrane protein beta-barrel" evidence="2">
    <location>
        <begin position="18"/>
        <end position="171"/>
    </location>
</feature>
<dbReference type="AlphaFoldDB" id="A0A1D9P8Z9"/>
<keyword evidence="1" id="KW-0732">Signal</keyword>
<evidence type="ECO:0000313" key="4">
    <source>
        <dbReference type="Proteomes" id="UP000178198"/>
    </source>
</evidence>
<dbReference type="InterPro" id="IPR025665">
    <property type="entry name" value="Beta-barrel_OMP_2"/>
</dbReference>